<dbReference type="AlphaFoldDB" id="A0A5J4UG00"/>
<gene>
    <name evidence="1" type="ORF">EZS28_035289</name>
</gene>
<evidence type="ECO:0000313" key="2">
    <source>
        <dbReference type="Proteomes" id="UP000324800"/>
    </source>
</evidence>
<proteinExistence type="predicted"/>
<feature type="non-terminal residue" evidence="1">
    <location>
        <position position="18"/>
    </location>
</feature>
<organism evidence="1 2">
    <name type="scientific">Streblomastix strix</name>
    <dbReference type="NCBI Taxonomy" id="222440"/>
    <lineage>
        <taxon>Eukaryota</taxon>
        <taxon>Metamonada</taxon>
        <taxon>Preaxostyla</taxon>
        <taxon>Oxymonadida</taxon>
        <taxon>Streblomastigidae</taxon>
        <taxon>Streblomastix</taxon>
    </lineage>
</organism>
<accession>A0A5J4UG00</accession>
<name>A0A5J4UG00_9EUKA</name>
<reference evidence="1 2" key="1">
    <citation type="submission" date="2019-03" db="EMBL/GenBank/DDBJ databases">
        <title>Single cell metagenomics reveals metabolic interactions within the superorganism composed of flagellate Streblomastix strix and complex community of Bacteroidetes bacteria on its surface.</title>
        <authorList>
            <person name="Treitli S.C."/>
            <person name="Kolisko M."/>
            <person name="Husnik F."/>
            <person name="Keeling P."/>
            <person name="Hampl V."/>
        </authorList>
    </citation>
    <scope>NUCLEOTIDE SEQUENCE [LARGE SCALE GENOMIC DNA]</scope>
    <source>
        <strain evidence="1">ST1C</strain>
    </source>
</reference>
<dbReference type="EMBL" id="SNRW01016610">
    <property type="protein sequence ID" value="KAA6369184.1"/>
    <property type="molecule type" value="Genomic_DNA"/>
</dbReference>
<comment type="caution">
    <text evidence="1">The sequence shown here is derived from an EMBL/GenBank/DDBJ whole genome shotgun (WGS) entry which is preliminary data.</text>
</comment>
<dbReference type="Proteomes" id="UP000324800">
    <property type="component" value="Unassembled WGS sequence"/>
</dbReference>
<sequence length="18" mass="1989">MAAELVVPHQKKNILAVK</sequence>
<evidence type="ECO:0000313" key="1">
    <source>
        <dbReference type="EMBL" id="KAA6369184.1"/>
    </source>
</evidence>
<protein>
    <submittedName>
        <fullName evidence="1">Uncharacterized protein</fullName>
    </submittedName>
</protein>